<dbReference type="InterPro" id="IPR005116">
    <property type="entry name" value="Transp-assoc_OB_typ1"/>
</dbReference>
<dbReference type="EMBL" id="PDOB01000005">
    <property type="protein sequence ID" value="PIL40891.1"/>
    <property type="molecule type" value="Genomic_DNA"/>
</dbReference>
<dbReference type="GO" id="GO:0015098">
    <property type="term" value="F:molybdate ion transmembrane transporter activity"/>
    <property type="evidence" value="ECO:0007669"/>
    <property type="project" value="InterPro"/>
</dbReference>
<evidence type="ECO:0000256" key="5">
    <source>
        <dbReference type="ARBA" id="ARBA00022741"/>
    </source>
</evidence>
<dbReference type="InterPro" id="IPR050334">
    <property type="entry name" value="Molybdenum_import_ModC"/>
</dbReference>
<dbReference type="AlphaFoldDB" id="A0A2G8T4C9"/>
<dbReference type="Pfam" id="PF00005">
    <property type="entry name" value="ABC_tran"/>
    <property type="match status" value="1"/>
</dbReference>
<dbReference type="Gene3D" id="2.40.50.100">
    <property type="match status" value="1"/>
</dbReference>
<dbReference type="SMART" id="SM00382">
    <property type="entry name" value="AAA"/>
    <property type="match status" value="1"/>
</dbReference>
<dbReference type="GO" id="GO:0140359">
    <property type="term" value="F:ABC-type transporter activity"/>
    <property type="evidence" value="ECO:0007669"/>
    <property type="project" value="InterPro"/>
</dbReference>
<keyword evidence="8" id="KW-0472">Membrane</keyword>
<keyword evidence="4" id="KW-0997">Cell inner membrane</keyword>
<evidence type="ECO:0000256" key="9">
    <source>
        <dbReference type="PROSITE-ProRule" id="PRU01213"/>
    </source>
</evidence>
<dbReference type="InterPro" id="IPR008995">
    <property type="entry name" value="Mo/tungstate-bd_C_term_dom"/>
</dbReference>
<sequence>MSQPIAIHARFSVQRDNFDLQAQLALPGRGVTALFGHSGSGKTTLLRAIAGLDRHPDSYMKINGELWQDEAAGVFVPPHRRALGYVFQEASLFPHLSVQGNLDFARKRARADGSELGMLQTLTLLGINHLLDRRTTTLSGGERQRVAIARALLARPALLLMDEPLASLDSKRKEEVLPYLERVHQELDIPVLYVSHSMEEVARLADHMVLIEAGRVLASGPAAEILARLDLSTALGDDAGTLVDGVVEGFDEEYGLVRLRAAGGTIHIARGALRSPLSCGATLRLRILARDVSLALTPQTDGSILNHLQATVTTERTVNEGAHVIVRLDAGGTPLLARITRRSRDQLGLTSGKVVWAQIKAAALASPP</sequence>
<dbReference type="PROSITE" id="PS51866">
    <property type="entry name" value="MOP"/>
    <property type="match status" value="1"/>
</dbReference>
<evidence type="ECO:0000256" key="3">
    <source>
        <dbReference type="ARBA" id="ARBA00022505"/>
    </source>
</evidence>
<keyword evidence="2" id="KW-1003">Cell membrane</keyword>
<evidence type="ECO:0000256" key="4">
    <source>
        <dbReference type="ARBA" id="ARBA00022519"/>
    </source>
</evidence>
<dbReference type="PANTHER" id="PTHR43514:SF10">
    <property type="entry name" value="MOLYBDENUM IMPORT ATP-BINDING PROTEIN MODC 2"/>
    <property type="match status" value="1"/>
</dbReference>
<feature type="domain" description="ABC transporter" evidence="10">
    <location>
        <begin position="2"/>
        <end position="238"/>
    </location>
</feature>
<dbReference type="NCBIfam" id="TIGR02142">
    <property type="entry name" value="modC_ABC"/>
    <property type="match status" value="1"/>
</dbReference>
<comment type="caution">
    <text evidence="12">The sequence shown here is derived from an EMBL/GenBank/DDBJ whole genome shotgun (WGS) entry which is preliminary data.</text>
</comment>
<keyword evidence="13" id="KW-1185">Reference proteome</keyword>
<name>A0A2G8T4C9_9BURK</name>
<dbReference type="GO" id="GO:0016887">
    <property type="term" value="F:ATP hydrolysis activity"/>
    <property type="evidence" value="ECO:0007669"/>
    <property type="project" value="InterPro"/>
</dbReference>
<keyword evidence="1" id="KW-0813">Transport</keyword>
<keyword evidence="5" id="KW-0547">Nucleotide-binding</keyword>
<protein>
    <submittedName>
        <fullName evidence="12">Molybdenum ABC transporter ATP-binding protein</fullName>
    </submittedName>
</protein>
<evidence type="ECO:0000256" key="8">
    <source>
        <dbReference type="ARBA" id="ARBA00023136"/>
    </source>
</evidence>
<evidence type="ECO:0000256" key="1">
    <source>
        <dbReference type="ARBA" id="ARBA00022448"/>
    </source>
</evidence>
<dbReference type="Pfam" id="PF03459">
    <property type="entry name" value="TOBE"/>
    <property type="match status" value="1"/>
</dbReference>
<keyword evidence="6 12" id="KW-0067">ATP-binding</keyword>
<dbReference type="SUPFAM" id="SSF50331">
    <property type="entry name" value="MOP-like"/>
    <property type="match status" value="1"/>
</dbReference>
<evidence type="ECO:0000256" key="2">
    <source>
        <dbReference type="ARBA" id="ARBA00022475"/>
    </source>
</evidence>
<dbReference type="OrthoDB" id="5298774at2"/>
<dbReference type="PANTHER" id="PTHR43514">
    <property type="entry name" value="ABC TRANSPORTER I FAMILY MEMBER 10"/>
    <property type="match status" value="1"/>
</dbReference>
<dbReference type="Gene3D" id="3.40.50.300">
    <property type="entry name" value="P-loop containing nucleotide triphosphate hydrolases"/>
    <property type="match status" value="1"/>
</dbReference>
<dbReference type="InterPro" id="IPR003593">
    <property type="entry name" value="AAA+_ATPase"/>
</dbReference>
<evidence type="ECO:0000256" key="7">
    <source>
        <dbReference type="ARBA" id="ARBA00022967"/>
    </source>
</evidence>
<dbReference type="RefSeq" id="WP_099914995.1">
    <property type="nucleotide sequence ID" value="NZ_BMHS01000008.1"/>
</dbReference>
<dbReference type="PROSITE" id="PS50893">
    <property type="entry name" value="ABC_TRANSPORTER_2"/>
    <property type="match status" value="1"/>
</dbReference>
<evidence type="ECO:0000313" key="13">
    <source>
        <dbReference type="Proteomes" id="UP000228593"/>
    </source>
</evidence>
<gene>
    <name evidence="12" type="primary">modC</name>
    <name evidence="12" type="ORF">CR103_05440</name>
</gene>
<feature type="domain" description="Mop" evidence="11">
    <location>
        <begin position="301"/>
        <end position="368"/>
    </location>
</feature>
<dbReference type="InterPro" id="IPR017871">
    <property type="entry name" value="ABC_transporter-like_CS"/>
</dbReference>
<evidence type="ECO:0000313" key="12">
    <source>
        <dbReference type="EMBL" id="PIL40891.1"/>
    </source>
</evidence>
<dbReference type="InterPro" id="IPR027417">
    <property type="entry name" value="P-loop_NTPase"/>
</dbReference>
<evidence type="ECO:0000256" key="6">
    <source>
        <dbReference type="ARBA" id="ARBA00022840"/>
    </source>
</evidence>
<evidence type="ECO:0000259" key="10">
    <source>
        <dbReference type="PROSITE" id="PS50893"/>
    </source>
</evidence>
<dbReference type="PROSITE" id="PS00211">
    <property type="entry name" value="ABC_TRANSPORTER_1"/>
    <property type="match status" value="1"/>
</dbReference>
<dbReference type="SUPFAM" id="SSF52540">
    <property type="entry name" value="P-loop containing nucleoside triphosphate hydrolases"/>
    <property type="match status" value="1"/>
</dbReference>
<dbReference type="InterPro" id="IPR004606">
    <property type="entry name" value="Mop_domain"/>
</dbReference>
<dbReference type="GO" id="GO:0016020">
    <property type="term" value="C:membrane"/>
    <property type="evidence" value="ECO:0007669"/>
    <property type="project" value="InterPro"/>
</dbReference>
<dbReference type="GO" id="GO:0005524">
    <property type="term" value="F:ATP binding"/>
    <property type="evidence" value="ECO:0007669"/>
    <property type="project" value="UniProtKB-KW"/>
</dbReference>
<proteinExistence type="predicted"/>
<dbReference type="InterPro" id="IPR003439">
    <property type="entry name" value="ABC_transporter-like_ATP-bd"/>
</dbReference>
<dbReference type="InterPro" id="IPR011868">
    <property type="entry name" value="ModC_ABC_ATP-bd"/>
</dbReference>
<keyword evidence="3 9" id="KW-0500">Molybdenum</keyword>
<reference evidence="12 13" key="1">
    <citation type="submission" date="2017-10" db="EMBL/GenBank/DDBJ databases">
        <title>Massilia psychrophilum sp. nov., a novel purple-pigmented bacterium isolated from Tianshan glacier, Xinjiang Municipality, China.</title>
        <authorList>
            <person name="Wang H."/>
        </authorList>
    </citation>
    <scope>NUCLEOTIDE SEQUENCE [LARGE SCALE GENOMIC DNA]</scope>
    <source>
        <strain evidence="12 13">JCM 30813</strain>
    </source>
</reference>
<evidence type="ECO:0000259" key="11">
    <source>
        <dbReference type="PROSITE" id="PS51866"/>
    </source>
</evidence>
<accession>A0A2G8T4C9</accession>
<organism evidence="12 13">
    <name type="scientific">Massilia psychrophila</name>
    <dbReference type="NCBI Taxonomy" id="1603353"/>
    <lineage>
        <taxon>Bacteria</taxon>
        <taxon>Pseudomonadati</taxon>
        <taxon>Pseudomonadota</taxon>
        <taxon>Betaproteobacteria</taxon>
        <taxon>Burkholderiales</taxon>
        <taxon>Oxalobacteraceae</taxon>
        <taxon>Telluria group</taxon>
        <taxon>Massilia</taxon>
    </lineage>
</organism>
<dbReference type="Proteomes" id="UP000228593">
    <property type="component" value="Unassembled WGS sequence"/>
</dbReference>
<keyword evidence="7" id="KW-1278">Translocase</keyword>